<dbReference type="Pfam" id="PF06722">
    <property type="entry name" value="EryCIII-like_C"/>
    <property type="match status" value="1"/>
</dbReference>
<dbReference type="Gene3D" id="3.40.50.2000">
    <property type="entry name" value="Glycogen Phosphorylase B"/>
    <property type="match status" value="2"/>
</dbReference>
<dbReference type="EMBL" id="CP066831">
    <property type="protein sequence ID" value="QQM45058.1"/>
    <property type="molecule type" value="Genomic_DNA"/>
</dbReference>
<accession>A0A7T7RFT3</accession>
<keyword evidence="8" id="KW-1185">Reference proteome</keyword>
<dbReference type="Pfam" id="PF21036">
    <property type="entry name" value="EryCIII-like_N"/>
    <property type="match status" value="1"/>
</dbReference>
<sequence length="419" mass="46182">MRVLMTVFANSSHLFNMVPLAWALTTAGHEVRIASQPDNVQAISDCGLTAVPVGNDLNIMELARSTPREEMANGGALTLNETRPEKLTWDYVHDTFAQHSQLYDYMADRAMTDELVEHARQWQPDLVIWDALTYAGPIAAEAVGVPHVRMLFGLDHWGRMRGIFHQLAAERAPEDRHDPVADWLGAKGAPYGVAFDETLSTGRATLAVAPPWMGFPTELPTISMRHIPFNGPAVVPDWLRKPADRPRICLTLGLTLREIADENVSLGDFVRAVADIDAEVVATLSEEQLAEIGELPDNVKPVDFVPLHALLPTCAALVHHGGGGTRTNAVMHGVPQLIVPNWLWDERDIAQRFAERGAALVTEVPDLTPERLREQLRRLLSDPSFQAAADEIQKEYAALPSPNATVAELERVAERGRTL</sequence>
<gene>
    <name evidence="7" type="ORF">JEQ17_40440</name>
</gene>
<protein>
    <submittedName>
        <fullName evidence="7">Activator-dependent family glycosyltransferase</fullName>
    </submittedName>
</protein>
<keyword evidence="2" id="KW-0328">Glycosyltransferase</keyword>
<dbReference type="InterPro" id="IPR048284">
    <property type="entry name" value="EryCIII-like_N"/>
</dbReference>
<dbReference type="GO" id="GO:0016758">
    <property type="term" value="F:hexosyltransferase activity"/>
    <property type="evidence" value="ECO:0007669"/>
    <property type="project" value="UniProtKB-ARBA"/>
</dbReference>
<dbReference type="KEGG" id="slf:JEQ17_40440"/>
<dbReference type="SUPFAM" id="SSF53756">
    <property type="entry name" value="UDP-Glycosyltransferase/glycogen phosphorylase"/>
    <property type="match status" value="1"/>
</dbReference>
<keyword evidence="4" id="KW-0045">Antibiotic biosynthesis</keyword>
<proteinExistence type="inferred from homology"/>
<evidence type="ECO:0000313" key="8">
    <source>
        <dbReference type="Proteomes" id="UP000595636"/>
    </source>
</evidence>
<evidence type="ECO:0000256" key="3">
    <source>
        <dbReference type="ARBA" id="ARBA00022679"/>
    </source>
</evidence>
<evidence type="ECO:0000259" key="5">
    <source>
        <dbReference type="Pfam" id="PF06722"/>
    </source>
</evidence>
<evidence type="ECO:0000313" key="7">
    <source>
        <dbReference type="EMBL" id="QQM45058.1"/>
    </source>
</evidence>
<evidence type="ECO:0000256" key="2">
    <source>
        <dbReference type="ARBA" id="ARBA00022676"/>
    </source>
</evidence>
<feature type="domain" description="Erythromycin biosynthesis protein CIII-like C-terminal" evidence="5">
    <location>
        <begin position="271"/>
        <end position="410"/>
    </location>
</feature>
<dbReference type="InterPro" id="IPR030953">
    <property type="entry name" value="Glycosyl_450act"/>
</dbReference>
<dbReference type="PANTHER" id="PTHR48050:SF13">
    <property type="entry name" value="STEROL 3-BETA-GLUCOSYLTRANSFERASE UGT80A2"/>
    <property type="match status" value="1"/>
</dbReference>
<dbReference type="InterPro" id="IPR050426">
    <property type="entry name" value="Glycosyltransferase_28"/>
</dbReference>
<dbReference type="NCBIfam" id="TIGR04516">
    <property type="entry name" value="glycosyl_450act"/>
    <property type="match status" value="1"/>
</dbReference>
<dbReference type="CDD" id="cd03784">
    <property type="entry name" value="GT1_Gtf-like"/>
    <property type="match status" value="1"/>
</dbReference>
<dbReference type="InterPro" id="IPR002213">
    <property type="entry name" value="UDP_glucos_trans"/>
</dbReference>
<dbReference type="FunFam" id="3.40.50.2000:FF:000072">
    <property type="entry name" value="Glycosyl transferase"/>
    <property type="match status" value="1"/>
</dbReference>
<dbReference type="GO" id="GO:0017000">
    <property type="term" value="P:antibiotic biosynthetic process"/>
    <property type="evidence" value="ECO:0007669"/>
    <property type="project" value="UniProtKB-KW"/>
</dbReference>
<keyword evidence="3 7" id="KW-0808">Transferase</keyword>
<evidence type="ECO:0000256" key="1">
    <source>
        <dbReference type="ARBA" id="ARBA00006962"/>
    </source>
</evidence>
<evidence type="ECO:0000256" key="4">
    <source>
        <dbReference type="ARBA" id="ARBA00023194"/>
    </source>
</evidence>
<name>A0A7T7RFT3_9ACTN</name>
<reference evidence="7 8" key="1">
    <citation type="submission" date="2020-12" db="EMBL/GenBank/DDBJ databases">
        <title>A novel species.</title>
        <authorList>
            <person name="Li K."/>
        </authorList>
    </citation>
    <scope>NUCLEOTIDE SEQUENCE [LARGE SCALE GENOMIC DNA]</scope>
    <source>
        <strain evidence="7 8">ZYC-3</strain>
    </source>
</reference>
<dbReference type="InterPro" id="IPR010610">
    <property type="entry name" value="EryCIII-like_C"/>
</dbReference>
<evidence type="ECO:0000259" key="6">
    <source>
        <dbReference type="Pfam" id="PF21036"/>
    </source>
</evidence>
<dbReference type="PANTHER" id="PTHR48050">
    <property type="entry name" value="STEROL 3-BETA-GLUCOSYLTRANSFERASE"/>
    <property type="match status" value="1"/>
</dbReference>
<feature type="domain" description="Erythromycin biosynthesis protein CIII-like N-terminal" evidence="6">
    <location>
        <begin position="22"/>
        <end position="253"/>
    </location>
</feature>
<comment type="similarity">
    <text evidence="1">Belongs to the glycosyltransferase 28 family.</text>
</comment>
<dbReference type="Proteomes" id="UP000595636">
    <property type="component" value="Chromosome"/>
</dbReference>
<dbReference type="RefSeq" id="WP_200399868.1">
    <property type="nucleotide sequence ID" value="NZ_CP066831.1"/>
</dbReference>
<dbReference type="AlphaFoldDB" id="A0A7T7RFT3"/>
<organism evidence="7 8">
    <name type="scientific">Streptomyces liliifuscus</name>
    <dbReference type="NCBI Taxonomy" id="2797636"/>
    <lineage>
        <taxon>Bacteria</taxon>
        <taxon>Bacillati</taxon>
        <taxon>Actinomycetota</taxon>
        <taxon>Actinomycetes</taxon>
        <taxon>Kitasatosporales</taxon>
        <taxon>Streptomycetaceae</taxon>
        <taxon>Streptomyces</taxon>
    </lineage>
</organism>
<dbReference type="GO" id="GO:0008194">
    <property type="term" value="F:UDP-glycosyltransferase activity"/>
    <property type="evidence" value="ECO:0007669"/>
    <property type="project" value="InterPro"/>
</dbReference>